<accession>A0A1R3WQU1</accession>
<reference evidence="2" key="1">
    <citation type="submission" date="2017-01" db="EMBL/GenBank/DDBJ databases">
        <authorList>
            <person name="Varghese N."/>
            <person name="Submissions S."/>
        </authorList>
    </citation>
    <scope>NUCLEOTIDE SEQUENCE [LARGE SCALE GENOMIC DNA]</scope>
    <source>
        <strain evidence="2">DSM 29591</strain>
    </source>
</reference>
<protein>
    <submittedName>
        <fullName evidence="1">Uncharacterized protein</fullName>
    </submittedName>
</protein>
<dbReference type="EMBL" id="FTPR01000001">
    <property type="protein sequence ID" value="SIT80628.1"/>
    <property type="molecule type" value="Genomic_DNA"/>
</dbReference>
<keyword evidence="2" id="KW-1185">Reference proteome</keyword>
<proteinExistence type="predicted"/>
<evidence type="ECO:0000313" key="2">
    <source>
        <dbReference type="Proteomes" id="UP000186997"/>
    </source>
</evidence>
<name>A0A1R3WQU1_9RHOB</name>
<organism evidence="1 2">
    <name type="scientific">Yoonia rosea</name>
    <dbReference type="NCBI Taxonomy" id="287098"/>
    <lineage>
        <taxon>Bacteria</taxon>
        <taxon>Pseudomonadati</taxon>
        <taxon>Pseudomonadota</taxon>
        <taxon>Alphaproteobacteria</taxon>
        <taxon>Rhodobacterales</taxon>
        <taxon>Paracoccaceae</taxon>
        <taxon>Yoonia</taxon>
    </lineage>
</organism>
<dbReference type="Proteomes" id="UP000186997">
    <property type="component" value="Unassembled WGS sequence"/>
</dbReference>
<evidence type="ECO:0000313" key="1">
    <source>
        <dbReference type="EMBL" id="SIT80628.1"/>
    </source>
</evidence>
<dbReference type="STRING" id="287098.SAMN05421665_1136"/>
<dbReference type="AlphaFoldDB" id="A0A1R3WQU1"/>
<gene>
    <name evidence="1" type="ORF">SAMN05421665_1136</name>
</gene>
<sequence>MIKASRQNYDDREMDLVTQGFRSTFACLSSTAASQRIPLQDGSAIKI</sequence>